<keyword evidence="2" id="KW-1185">Reference proteome</keyword>
<dbReference type="SUPFAM" id="SSF69349">
    <property type="entry name" value="Phage fibre proteins"/>
    <property type="match status" value="1"/>
</dbReference>
<organism evidence="1 2">
    <name type="scientific">Dickeya phage vB_DsoM_JA29</name>
    <dbReference type="NCBI Taxonomy" id="2283031"/>
    <lineage>
        <taxon>Viruses</taxon>
        <taxon>Duplodnaviria</taxon>
        <taxon>Heunggongvirae</taxon>
        <taxon>Uroviricota</taxon>
        <taxon>Caudoviricetes</taxon>
        <taxon>Salmondvirus</taxon>
        <taxon>Salmondvirus JA29</taxon>
    </lineage>
</organism>
<dbReference type="SUPFAM" id="SSF69255">
    <property type="entry name" value="gp5 N-terminal domain-like"/>
    <property type="match status" value="1"/>
</dbReference>
<reference evidence="1 2" key="1">
    <citation type="journal article" date="2018" name="Front. Microbiol.">
        <title>Jumbo Bacteriophages Are Represented Within an Increasing Diversity of Environmental Viruses Infecting the Emerging Phytopathogen, Dickeya solani.</title>
        <authorList>
            <person name="Day A.W."/>
            <person name="Ahn J."/>
            <person name="Salmond G.P.C."/>
        </authorList>
    </citation>
    <scope>NUCLEOTIDE SEQUENCE [LARGE SCALE GENOMIC DNA]</scope>
</reference>
<sequence>MMNLNGHVQKKGIDPNMDYEAVVVDTNDPKRIGQVRARIVGIFDSIEDKDLPWLRPKMRQVEGWKGGSDVHAFGTFNVPQRNSKISVKFPTGDMYTGEYTMEARPTEADMLPEALVNYPHRMVHRLSSATQMIVDRMTKECILIHGGDFHFVIFGDVNQTIIGNQQLTVTDSKSDIPKYISEDPVLIARSLQSDQKKRVAFKGAAKGSAGNQYTLIKGNQTVEVLGNRKTIIKGSDELNVTGTVTHKAGGNYKVNASRIDLN</sequence>
<evidence type="ECO:0000313" key="1">
    <source>
        <dbReference type="EMBL" id="AXG66840.1"/>
    </source>
</evidence>
<dbReference type="Gene3D" id="2.40.50.260">
    <property type="entry name" value="Nucleic acid-binding protein domain"/>
    <property type="match status" value="1"/>
</dbReference>
<dbReference type="EMBL" id="MH460461">
    <property type="protein sequence ID" value="AXG66840.1"/>
    <property type="molecule type" value="Genomic_DNA"/>
</dbReference>
<protein>
    <submittedName>
        <fullName evidence="1">Putative baseplate protein/tail-associated lysozyme</fullName>
    </submittedName>
</protein>
<name>A0A384ZX55_9CAUD</name>
<dbReference type="Proteomes" id="UP000263326">
    <property type="component" value="Segment"/>
</dbReference>
<evidence type="ECO:0000313" key="2">
    <source>
        <dbReference type="Proteomes" id="UP000263326"/>
    </source>
</evidence>
<accession>A0A384ZX55</accession>
<gene>
    <name evidence="1" type="ORF">JA29_114</name>
</gene>
<proteinExistence type="predicted"/>